<dbReference type="RefSeq" id="WP_079540388.1">
    <property type="nucleotide sequence ID" value="NZ_LT670844.1"/>
</dbReference>
<dbReference type="OrthoDB" id="7264924at2"/>
<feature type="transmembrane region" description="Helical" evidence="1">
    <location>
        <begin position="160"/>
        <end position="179"/>
    </location>
</feature>
<evidence type="ECO:0000313" key="2">
    <source>
        <dbReference type="EMBL" id="SHK66181.1"/>
    </source>
</evidence>
<feature type="transmembrane region" description="Helical" evidence="1">
    <location>
        <begin position="265"/>
        <end position="282"/>
    </location>
</feature>
<evidence type="ECO:0000256" key="1">
    <source>
        <dbReference type="SAM" id="Phobius"/>
    </source>
</evidence>
<dbReference type="EMBL" id="LT670844">
    <property type="protein sequence ID" value="SHK66181.1"/>
    <property type="molecule type" value="Genomic_DNA"/>
</dbReference>
<keyword evidence="1" id="KW-0472">Membrane</keyword>
<dbReference type="AlphaFoldDB" id="A0A1M6UAK0"/>
<accession>A0A1M6UAK0</accession>
<feature type="transmembrane region" description="Helical" evidence="1">
    <location>
        <begin position="35"/>
        <end position="56"/>
    </location>
</feature>
<dbReference type="Proteomes" id="UP000189935">
    <property type="component" value="Chromosome I"/>
</dbReference>
<sequence length="329" mass="35426">MKITLDLSKLVEEGKLSPVEAERLRRLAAKDTSSLAINLLVGFGVVAVSVGALALAPRPETALILGLVAFAVGLALTFPGKEQWSLFAQICLVAGALMFSGGVLAFGKGALTAMLIVTVALALASIVARSSLLMAAAVLTLGACLGARTGYWHATYMLAIYEPLLTIVLFSLIALGTYYASKLLSADYERLALVAARTSVFMVNFGFWIGSLWGDRLLLIRSLLQGNPNLVTNYSEVIPPLPFVIGWTVALLGAGIWAVWENRRWMVNITAVFFGIHFYTQWFERLGLAPMSVLVGGLLMLAFALGLWAFNRRLATPTGASRTWEEVGQ</sequence>
<evidence type="ECO:0008006" key="4">
    <source>
        <dbReference type="Google" id="ProtNLM"/>
    </source>
</evidence>
<feature type="transmembrane region" description="Helical" evidence="1">
    <location>
        <begin position="191"/>
        <end position="213"/>
    </location>
</feature>
<keyword evidence="1" id="KW-1133">Transmembrane helix</keyword>
<organism evidence="2 3">
    <name type="scientific">Bradyrhizobium lablabi</name>
    <dbReference type="NCBI Taxonomy" id="722472"/>
    <lineage>
        <taxon>Bacteria</taxon>
        <taxon>Pseudomonadati</taxon>
        <taxon>Pseudomonadota</taxon>
        <taxon>Alphaproteobacteria</taxon>
        <taxon>Hyphomicrobiales</taxon>
        <taxon>Nitrobacteraceae</taxon>
        <taxon>Bradyrhizobium</taxon>
    </lineage>
</organism>
<feature type="transmembrane region" description="Helical" evidence="1">
    <location>
        <begin position="237"/>
        <end position="258"/>
    </location>
</feature>
<feature type="transmembrane region" description="Helical" evidence="1">
    <location>
        <begin position="110"/>
        <end position="128"/>
    </location>
</feature>
<feature type="transmembrane region" description="Helical" evidence="1">
    <location>
        <begin position="288"/>
        <end position="310"/>
    </location>
</feature>
<evidence type="ECO:0000313" key="3">
    <source>
        <dbReference type="Proteomes" id="UP000189935"/>
    </source>
</evidence>
<protein>
    <recommendedName>
        <fullName evidence="4">DUF2157 domain-containing protein</fullName>
    </recommendedName>
</protein>
<feature type="transmembrane region" description="Helical" evidence="1">
    <location>
        <begin position="135"/>
        <end position="154"/>
    </location>
</feature>
<gene>
    <name evidence="2" type="ORF">SAMN05444159_3846</name>
</gene>
<keyword evidence="1" id="KW-0812">Transmembrane</keyword>
<name>A0A1M6UAK0_9BRAD</name>
<proteinExistence type="predicted"/>
<feature type="transmembrane region" description="Helical" evidence="1">
    <location>
        <begin position="86"/>
        <end position="104"/>
    </location>
</feature>
<reference evidence="2 3" key="1">
    <citation type="submission" date="2016-11" db="EMBL/GenBank/DDBJ databases">
        <authorList>
            <person name="Jaros S."/>
            <person name="Januszkiewicz K."/>
            <person name="Wedrychowicz H."/>
        </authorList>
    </citation>
    <scope>NUCLEOTIDE SEQUENCE [LARGE SCALE GENOMIC DNA]</scope>
    <source>
        <strain evidence="2 3">GAS499</strain>
    </source>
</reference>
<feature type="transmembrane region" description="Helical" evidence="1">
    <location>
        <begin position="62"/>
        <end position="79"/>
    </location>
</feature>